<organism evidence="12 13">
    <name type="scientific">Hartmannibacter diazotrophicus</name>
    <dbReference type="NCBI Taxonomy" id="1482074"/>
    <lineage>
        <taxon>Bacteria</taxon>
        <taxon>Pseudomonadati</taxon>
        <taxon>Pseudomonadota</taxon>
        <taxon>Alphaproteobacteria</taxon>
        <taxon>Hyphomicrobiales</taxon>
        <taxon>Pleomorphomonadaceae</taxon>
        <taxon>Hartmannibacter</taxon>
    </lineage>
</organism>
<dbReference type="GO" id="GO:0046933">
    <property type="term" value="F:proton-transporting ATP synthase activity, rotational mechanism"/>
    <property type="evidence" value="ECO:0007669"/>
    <property type="project" value="UniProtKB-UniRule"/>
</dbReference>
<evidence type="ECO:0000313" key="12">
    <source>
        <dbReference type="EMBL" id="SON55136.1"/>
    </source>
</evidence>
<dbReference type="Pfam" id="PF02823">
    <property type="entry name" value="ATP-synt_DE_N"/>
    <property type="match status" value="1"/>
</dbReference>
<keyword evidence="7 10" id="KW-0472">Membrane</keyword>
<dbReference type="NCBIfam" id="TIGR03166">
    <property type="entry name" value="alt_F1F0_F1_eps"/>
    <property type="match status" value="1"/>
</dbReference>
<comment type="similarity">
    <text evidence="3 10">Belongs to the ATPase epsilon chain family.</text>
</comment>
<accession>A0A2C9D4C9</accession>
<evidence type="ECO:0000313" key="13">
    <source>
        <dbReference type="Proteomes" id="UP000223606"/>
    </source>
</evidence>
<dbReference type="PANTHER" id="PTHR13822:SF10">
    <property type="entry name" value="ATP SYNTHASE EPSILON CHAIN, CHLOROPLASTIC"/>
    <property type="match status" value="1"/>
</dbReference>
<dbReference type="Gene3D" id="2.60.15.10">
    <property type="entry name" value="F0F1 ATP synthase delta/epsilon subunit, N-terminal"/>
    <property type="match status" value="1"/>
</dbReference>
<keyword evidence="8 10" id="KW-0139">CF(1)</keyword>
<keyword evidence="13" id="KW-1185">Reference proteome</keyword>
<sequence length="143" mass="15975">MSDRLHLRVTTPATVLIDSDDIAAVRAEDASGSFGLLPGHADLLTVLEPSVLRWRDSEGMLRYCAHSGGVMTVTNGRDVAIACREGVIGTDLDRLREDVLRMREANLDADRRTRVEDTRMHARAVRQLMRQLEEPAEDWKPAP</sequence>
<evidence type="ECO:0000256" key="5">
    <source>
        <dbReference type="ARBA" id="ARBA00022781"/>
    </source>
</evidence>
<dbReference type="RefSeq" id="WP_099555694.1">
    <property type="nucleotide sequence ID" value="NZ_LT960614.1"/>
</dbReference>
<dbReference type="CDD" id="cd12152">
    <property type="entry name" value="F1-ATPase_delta"/>
    <property type="match status" value="1"/>
</dbReference>
<dbReference type="GO" id="GO:0045259">
    <property type="term" value="C:proton-transporting ATP synthase complex"/>
    <property type="evidence" value="ECO:0007669"/>
    <property type="project" value="UniProtKB-KW"/>
</dbReference>
<dbReference type="NCBIfam" id="NF009981">
    <property type="entry name" value="PRK13447.1"/>
    <property type="match status" value="1"/>
</dbReference>
<evidence type="ECO:0000256" key="8">
    <source>
        <dbReference type="ARBA" id="ARBA00023196"/>
    </source>
</evidence>
<dbReference type="InterPro" id="IPR024037">
    <property type="entry name" value="Alt_ATP_synth_F1_esu"/>
</dbReference>
<evidence type="ECO:0000256" key="10">
    <source>
        <dbReference type="HAMAP-Rule" id="MF_00530"/>
    </source>
</evidence>
<comment type="function">
    <text evidence="1 10">Produces ATP from ADP in the presence of a proton gradient across the membrane.</text>
</comment>
<protein>
    <recommendedName>
        <fullName evidence="10">ATP synthase epsilon chain</fullName>
    </recommendedName>
    <alternativeName>
        <fullName evidence="10">ATP synthase F1 sector epsilon subunit</fullName>
    </alternativeName>
    <alternativeName>
        <fullName evidence="10">F-ATPase epsilon subunit</fullName>
    </alternativeName>
</protein>
<evidence type="ECO:0000256" key="2">
    <source>
        <dbReference type="ARBA" id="ARBA00004184"/>
    </source>
</evidence>
<evidence type="ECO:0000256" key="4">
    <source>
        <dbReference type="ARBA" id="ARBA00022448"/>
    </source>
</evidence>
<evidence type="ECO:0000256" key="3">
    <source>
        <dbReference type="ARBA" id="ARBA00005712"/>
    </source>
</evidence>
<dbReference type="OrthoDB" id="272739at2"/>
<comment type="subcellular location">
    <subcellularLocation>
        <location evidence="10">Cell membrane</location>
        <topology evidence="10">Peripheral membrane protein</topology>
    </subcellularLocation>
    <subcellularLocation>
        <location evidence="2">Endomembrane system</location>
        <topology evidence="2">Peripheral membrane protein</topology>
    </subcellularLocation>
</comment>
<comment type="subunit">
    <text evidence="10">F-type ATPases have 2 components, CF(1) - the catalytic core - and CF(0) - the membrane proton channel. CF(1) has five subunits: alpha(3), beta(3), gamma(1), delta(1), epsilon(1). CF(0) has three main subunits: a, b and c.</text>
</comment>
<dbReference type="GO" id="GO:0005886">
    <property type="term" value="C:plasma membrane"/>
    <property type="evidence" value="ECO:0007669"/>
    <property type="project" value="UniProtKB-SubCell"/>
</dbReference>
<evidence type="ECO:0000259" key="11">
    <source>
        <dbReference type="Pfam" id="PF02823"/>
    </source>
</evidence>
<keyword evidence="4 10" id="KW-0813">Transport</keyword>
<dbReference type="KEGG" id="hdi:HDIA_1595"/>
<keyword evidence="9 10" id="KW-0066">ATP synthesis</keyword>
<proteinExistence type="inferred from homology"/>
<keyword evidence="10" id="KW-1003">Cell membrane</keyword>
<dbReference type="InterPro" id="IPR020546">
    <property type="entry name" value="ATP_synth_F1_dsu/esu_N"/>
</dbReference>
<keyword evidence="6 10" id="KW-0406">Ion transport</keyword>
<dbReference type="Proteomes" id="UP000223606">
    <property type="component" value="Chromosome 1"/>
</dbReference>
<dbReference type="GO" id="GO:0012505">
    <property type="term" value="C:endomembrane system"/>
    <property type="evidence" value="ECO:0007669"/>
    <property type="project" value="UniProtKB-SubCell"/>
</dbReference>
<reference evidence="13" key="1">
    <citation type="submission" date="2017-09" db="EMBL/GenBank/DDBJ databases">
        <title>Genome sequence of Nannocystis excedens DSM 71.</title>
        <authorList>
            <person name="Blom J."/>
        </authorList>
    </citation>
    <scope>NUCLEOTIDE SEQUENCE [LARGE SCALE GENOMIC DNA]</scope>
    <source>
        <strain evidence="13">type strain: E19</strain>
    </source>
</reference>
<dbReference type="InterPro" id="IPR001469">
    <property type="entry name" value="ATP_synth_F1_dsu/esu"/>
</dbReference>
<keyword evidence="5 10" id="KW-0375">Hydrogen ion transport</keyword>
<evidence type="ECO:0000256" key="6">
    <source>
        <dbReference type="ARBA" id="ARBA00023065"/>
    </source>
</evidence>
<dbReference type="GO" id="GO:0005524">
    <property type="term" value="F:ATP binding"/>
    <property type="evidence" value="ECO:0007669"/>
    <property type="project" value="UniProtKB-UniRule"/>
</dbReference>
<dbReference type="EMBL" id="LT960614">
    <property type="protein sequence ID" value="SON55136.1"/>
    <property type="molecule type" value="Genomic_DNA"/>
</dbReference>
<dbReference type="SUPFAM" id="SSF51344">
    <property type="entry name" value="Epsilon subunit of F1F0-ATP synthase N-terminal domain"/>
    <property type="match status" value="1"/>
</dbReference>
<dbReference type="HAMAP" id="MF_00530">
    <property type="entry name" value="ATP_synth_epsil_bac"/>
    <property type="match status" value="1"/>
</dbReference>
<evidence type="ECO:0000256" key="7">
    <source>
        <dbReference type="ARBA" id="ARBA00023136"/>
    </source>
</evidence>
<gene>
    <name evidence="12" type="primary">atpC_1</name>
    <name evidence="10" type="synonym">atpC</name>
    <name evidence="12" type="ORF">HDIA_1595</name>
</gene>
<name>A0A2C9D4C9_9HYPH</name>
<feature type="domain" description="ATP synthase F1 complex delta/epsilon subunit N-terminal" evidence="11">
    <location>
        <begin position="5"/>
        <end position="81"/>
    </location>
</feature>
<dbReference type="AlphaFoldDB" id="A0A2C9D4C9"/>
<dbReference type="InterPro" id="IPR036771">
    <property type="entry name" value="ATPsynth_dsu/esu_N"/>
</dbReference>
<evidence type="ECO:0000256" key="1">
    <source>
        <dbReference type="ARBA" id="ARBA00003543"/>
    </source>
</evidence>
<evidence type="ECO:0000256" key="9">
    <source>
        <dbReference type="ARBA" id="ARBA00023310"/>
    </source>
</evidence>
<dbReference type="PANTHER" id="PTHR13822">
    <property type="entry name" value="ATP SYNTHASE DELTA/EPSILON CHAIN"/>
    <property type="match status" value="1"/>
</dbReference>